<evidence type="ECO:0000256" key="2">
    <source>
        <dbReference type="PIRSR" id="PIRSR004976-50"/>
    </source>
</evidence>
<dbReference type="InterPro" id="IPR014729">
    <property type="entry name" value="Rossmann-like_a/b/a_fold"/>
</dbReference>
<dbReference type="Proteomes" id="UP001063698">
    <property type="component" value="Chromosome"/>
</dbReference>
<dbReference type="GO" id="GO:0002144">
    <property type="term" value="C:cytosolic tRNA wobble base thiouridylase complex"/>
    <property type="evidence" value="ECO:0007669"/>
    <property type="project" value="TreeGrafter"/>
</dbReference>
<dbReference type="KEGG" id="ipc:IPA_03085"/>
<dbReference type="Pfam" id="PF01171">
    <property type="entry name" value="ATP_bind_3"/>
    <property type="match status" value="1"/>
</dbReference>
<dbReference type="NCBIfam" id="TIGR00269">
    <property type="entry name" value="TIGR00269 family protein"/>
    <property type="match status" value="1"/>
</dbReference>
<keyword evidence="5" id="KW-1185">Reference proteome</keyword>
<keyword evidence="2" id="KW-0479">Metal-binding</keyword>
<dbReference type="Gene3D" id="3.40.50.620">
    <property type="entry name" value="HUPs"/>
    <property type="match status" value="1"/>
</dbReference>
<dbReference type="GO" id="GO:0016740">
    <property type="term" value="F:transferase activity"/>
    <property type="evidence" value="ECO:0007669"/>
    <property type="project" value="UniProtKB-KW"/>
</dbReference>
<dbReference type="PIRSF" id="PIRSF004976">
    <property type="entry name" value="ATPase_YdaO"/>
    <property type="match status" value="1"/>
</dbReference>
<feature type="binding site" evidence="2">
    <location>
        <position position="280"/>
    </location>
    <ligand>
        <name>Zn(2+)</name>
        <dbReference type="ChEBI" id="CHEBI:29105"/>
        <label>2</label>
    </ligand>
</feature>
<feature type="binding site" evidence="2">
    <location>
        <position position="24"/>
    </location>
    <ligand>
        <name>Zn(2+)</name>
        <dbReference type="ChEBI" id="CHEBI:29105"/>
        <label>1</label>
    </ligand>
</feature>
<evidence type="ECO:0000313" key="4">
    <source>
        <dbReference type="EMBL" id="UXD21339.1"/>
    </source>
</evidence>
<evidence type="ECO:0000259" key="3">
    <source>
        <dbReference type="Pfam" id="PF01171"/>
    </source>
</evidence>
<dbReference type="GO" id="GO:0002143">
    <property type="term" value="P:tRNA wobble position uridine thiolation"/>
    <property type="evidence" value="ECO:0007669"/>
    <property type="project" value="TreeGrafter"/>
</dbReference>
<evidence type="ECO:0000256" key="1">
    <source>
        <dbReference type="ARBA" id="ARBA00022679"/>
    </source>
</evidence>
<reference evidence="4" key="1">
    <citation type="submission" date="2013-11" db="EMBL/GenBank/DDBJ databases">
        <title>Comparative genomics of Ignicoccus.</title>
        <authorList>
            <person name="Podar M."/>
        </authorList>
    </citation>
    <scope>NUCLEOTIDE SEQUENCE</scope>
    <source>
        <strain evidence="4">DSM 13166</strain>
    </source>
</reference>
<feature type="binding site" evidence="2">
    <location>
        <position position="294"/>
    </location>
    <ligand>
        <name>Zn(2+)</name>
        <dbReference type="ChEBI" id="CHEBI:29105"/>
        <label>2</label>
    </ligand>
</feature>
<gene>
    <name evidence="4" type="ORF">IPA_03085</name>
</gene>
<feature type="domain" description="tRNA(Ile)-lysidine/2-thiocytidine synthase N-terminal" evidence="3">
    <location>
        <begin position="66"/>
        <end position="193"/>
    </location>
</feature>
<keyword evidence="2" id="KW-0862">Zinc</keyword>
<dbReference type="GO" id="GO:0046872">
    <property type="term" value="F:metal ion binding"/>
    <property type="evidence" value="ECO:0007669"/>
    <property type="project" value="UniProtKB-KW"/>
</dbReference>
<dbReference type="EMBL" id="CP006868">
    <property type="protein sequence ID" value="UXD21339.1"/>
    <property type="molecule type" value="Genomic_DNA"/>
</dbReference>
<evidence type="ECO:0000313" key="5">
    <source>
        <dbReference type="Proteomes" id="UP001063698"/>
    </source>
</evidence>
<proteinExistence type="predicted"/>
<feature type="binding site" evidence="2">
    <location>
        <position position="46"/>
    </location>
    <ligand>
        <name>Zn(2+)</name>
        <dbReference type="ChEBI" id="CHEBI:29105"/>
        <label>1</label>
    </ligand>
</feature>
<feature type="binding site" evidence="2">
    <location>
        <position position="297"/>
    </location>
    <ligand>
        <name>Zn(2+)</name>
        <dbReference type="ChEBI" id="CHEBI:29105"/>
        <label>2</label>
    </ligand>
</feature>
<dbReference type="GO" id="GO:0000049">
    <property type="term" value="F:tRNA binding"/>
    <property type="evidence" value="ECO:0007669"/>
    <property type="project" value="InterPro"/>
</dbReference>
<organism evidence="4 5">
    <name type="scientific">Ignicoccus pacificus DSM 13166</name>
    <dbReference type="NCBI Taxonomy" id="940294"/>
    <lineage>
        <taxon>Archaea</taxon>
        <taxon>Thermoproteota</taxon>
        <taxon>Thermoprotei</taxon>
        <taxon>Desulfurococcales</taxon>
        <taxon>Desulfurococcaceae</taxon>
        <taxon>Ignicoccus</taxon>
    </lineage>
</organism>
<name>A0A977K9A2_9CREN</name>
<dbReference type="PANTHER" id="PTHR11807:SF12">
    <property type="entry name" value="CYTOPLASMIC TRNA 2-THIOLATION PROTEIN 1"/>
    <property type="match status" value="1"/>
</dbReference>
<dbReference type="SUPFAM" id="SSF52402">
    <property type="entry name" value="Adenine nucleotide alpha hydrolases-like"/>
    <property type="match status" value="1"/>
</dbReference>
<feature type="binding site" evidence="2">
    <location>
        <position position="283"/>
    </location>
    <ligand>
        <name>Zn(2+)</name>
        <dbReference type="ChEBI" id="CHEBI:29105"/>
        <label>2</label>
    </ligand>
</feature>
<feature type="binding site" evidence="2">
    <location>
        <position position="43"/>
    </location>
    <ligand>
        <name>Zn(2+)</name>
        <dbReference type="ChEBI" id="CHEBI:29105"/>
        <label>1</label>
    </ligand>
</feature>
<dbReference type="InterPro" id="IPR011063">
    <property type="entry name" value="TilS/TtcA_N"/>
</dbReference>
<sequence length="321" mass="36417">MTSWTGSTGSREGTSRACIRTLKCDLCGRPSISKELPTGRPLCEKHFLKSIWKRASEEIKGIKGPILLSVSGGKDSLVLMDVMSNIYDPSELVALTVVEGAEGYEREEERRNACLLAKKLGIEYNYVTFKDLYGKKLSEMVKVGKQRPCTYCGVFRRRAVEMVALKLGIRNVATGHTLDDEVHTSFLNLLRGDWDGIAKLAHGRLKPLRRVFEKEVAVYAYIRKFPLQKKECPYLDLNPSLRSRVRVKLFDLVEENPSKLYKWSMKMKELRRESEERGTCERCGFPTSPGRRICRACELAEEVGAKVPTIDEAEKITLRSC</sequence>
<accession>A0A977K9A2</accession>
<feature type="binding site" evidence="2">
    <location>
        <position position="27"/>
    </location>
    <ligand>
        <name>Zn(2+)</name>
        <dbReference type="ChEBI" id="CHEBI:29105"/>
        <label>1</label>
    </ligand>
</feature>
<dbReference type="InterPro" id="IPR000541">
    <property type="entry name" value="Ncs6/Tuc1/Ctu1"/>
</dbReference>
<dbReference type="AlphaFoldDB" id="A0A977K9A2"/>
<keyword evidence="1" id="KW-0808">Transferase</keyword>
<protein>
    <submittedName>
        <fullName evidence="4">Potassium-transporting ATPase subunit A</fullName>
    </submittedName>
</protein>
<dbReference type="PANTHER" id="PTHR11807">
    <property type="entry name" value="ATPASES OF THE PP SUPERFAMILY-RELATED"/>
    <property type="match status" value="1"/>
</dbReference>
<dbReference type="InterPro" id="IPR035107">
    <property type="entry name" value="tRNA_thiolation_TtcA_Ctu1"/>
</dbReference>